<accession>A0A2G9I027</accession>
<dbReference type="AlphaFoldDB" id="A0A2G9I027"/>
<keyword evidence="3" id="KW-1185">Reference proteome</keyword>
<proteinExistence type="predicted"/>
<gene>
    <name evidence="2" type="ORF">CDL12_04349</name>
</gene>
<evidence type="ECO:0000313" key="3">
    <source>
        <dbReference type="Proteomes" id="UP000231279"/>
    </source>
</evidence>
<name>A0A2G9I027_9LAMI</name>
<reference evidence="3" key="1">
    <citation type="journal article" date="2018" name="Gigascience">
        <title>Genome assembly of the Pink Ipe (Handroanthus impetiginosus, Bignoniaceae), a highly valued, ecologically keystone Neotropical timber forest tree.</title>
        <authorList>
            <person name="Silva-Junior O.B."/>
            <person name="Grattapaglia D."/>
            <person name="Novaes E."/>
            <person name="Collevatti R.G."/>
        </authorList>
    </citation>
    <scope>NUCLEOTIDE SEQUENCE [LARGE SCALE GENOMIC DNA]</scope>
    <source>
        <strain evidence="3">cv. UFG-1</strain>
    </source>
</reference>
<feature type="region of interest" description="Disordered" evidence="1">
    <location>
        <begin position="1"/>
        <end position="22"/>
    </location>
</feature>
<evidence type="ECO:0000313" key="2">
    <source>
        <dbReference type="EMBL" id="PIN22940.1"/>
    </source>
</evidence>
<sequence length="192" mass="22218">MQMYPSGGHTQHGHIGVQAMDDDDYHYNNNGFAHQSMQKMLDKGVPHPKQNYKWGNNYGKDEYKGSPPMLMTPDHRWVSSPKHNYKYNNMPSDGGSDQNFDNFRHSHEDYNNVQYSEDWSEDEEDYNTWNGVNDHFGLGKHQDANRYPGMSYGLEKSWGYGVHQGPHKPMVELRPYYISAAPPVWCAKGVKD</sequence>
<organism evidence="2 3">
    <name type="scientific">Handroanthus impetiginosus</name>
    <dbReference type="NCBI Taxonomy" id="429701"/>
    <lineage>
        <taxon>Eukaryota</taxon>
        <taxon>Viridiplantae</taxon>
        <taxon>Streptophyta</taxon>
        <taxon>Embryophyta</taxon>
        <taxon>Tracheophyta</taxon>
        <taxon>Spermatophyta</taxon>
        <taxon>Magnoliopsida</taxon>
        <taxon>eudicotyledons</taxon>
        <taxon>Gunneridae</taxon>
        <taxon>Pentapetalae</taxon>
        <taxon>asterids</taxon>
        <taxon>lamiids</taxon>
        <taxon>Lamiales</taxon>
        <taxon>Bignoniaceae</taxon>
        <taxon>Crescentiina</taxon>
        <taxon>Tabebuia alliance</taxon>
        <taxon>Handroanthus</taxon>
    </lineage>
</organism>
<protein>
    <submittedName>
        <fullName evidence="2">Uncharacterized protein</fullName>
    </submittedName>
</protein>
<dbReference type="EMBL" id="NKXS01000661">
    <property type="protein sequence ID" value="PIN22940.1"/>
    <property type="molecule type" value="Genomic_DNA"/>
</dbReference>
<evidence type="ECO:0000256" key="1">
    <source>
        <dbReference type="SAM" id="MobiDB-lite"/>
    </source>
</evidence>
<comment type="caution">
    <text evidence="2">The sequence shown here is derived from an EMBL/GenBank/DDBJ whole genome shotgun (WGS) entry which is preliminary data.</text>
</comment>
<dbReference type="Proteomes" id="UP000231279">
    <property type="component" value="Unassembled WGS sequence"/>
</dbReference>